<organism evidence="1 2">
    <name type="scientific">Mycobacterium paragordonae</name>
    <dbReference type="NCBI Taxonomy" id="1389713"/>
    <lineage>
        <taxon>Bacteria</taxon>
        <taxon>Bacillati</taxon>
        <taxon>Actinomycetota</taxon>
        <taxon>Actinomycetes</taxon>
        <taxon>Mycobacteriales</taxon>
        <taxon>Mycobacteriaceae</taxon>
        <taxon>Mycobacterium</taxon>
    </lineage>
</organism>
<evidence type="ECO:0000313" key="2">
    <source>
        <dbReference type="Proteomes" id="UP001229081"/>
    </source>
</evidence>
<dbReference type="AlphaFoldDB" id="A0AAJ1S2H8"/>
<comment type="caution">
    <text evidence="1">The sequence shown here is derived from an EMBL/GenBank/DDBJ whole genome shotgun (WGS) entry which is preliminary data.</text>
</comment>
<sequence>MSQPIIVGPYTVDATKCSHTTDGEHQCIHDWRITWGNVERTGDE</sequence>
<dbReference type="EMBL" id="JAUFSA010000001">
    <property type="protein sequence ID" value="MDP7733644.1"/>
    <property type="molecule type" value="Genomic_DNA"/>
</dbReference>
<dbReference type="Proteomes" id="UP001229081">
    <property type="component" value="Unassembled WGS sequence"/>
</dbReference>
<name>A0AAJ1S2H8_9MYCO</name>
<reference evidence="1" key="1">
    <citation type="submission" date="2023-06" db="EMBL/GenBank/DDBJ databases">
        <title>Identification of two novel mycobacterium reveal diversities and complexities of Mycobacterium gordonae clade.</title>
        <authorList>
            <person name="Matsumoto Y."/>
            <person name="Nakamura S."/>
            <person name="Motooka D."/>
            <person name="Fukushima K."/>
        </authorList>
    </citation>
    <scope>NUCLEOTIDE SEQUENCE</scope>
    <source>
        <strain evidence="1">TY812</strain>
    </source>
</reference>
<proteinExistence type="predicted"/>
<accession>A0AAJ1S2H8</accession>
<evidence type="ECO:0000313" key="1">
    <source>
        <dbReference type="EMBL" id="MDP7733644.1"/>
    </source>
</evidence>
<gene>
    <name evidence="1" type="ORF">QXL92_02585</name>
</gene>
<protein>
    <submittedName>
        <fullName evidence="1">Uncharacterized protein</fullName>
    </submittedName>
</protein>
<dbReference type="RefSeq" id="WP_306254552.1">
    <property type="nucleotide sequence ID" value="NZ_JAUFSA010000001.1"/>
</dbReference>